<dbReference type="InterPro" id="IPR014911">
    <property type="entry name" value="PilS_N"/>
</dbReference>
<feature type="transmembrane region" description="Helical" evidence="1">
    <location>
        <begin position="55"/>
        <end position="74"/>
    </location>
</feature>
<dbReference type="InterPro" id="IPR045584">
    <property type="entry name" value="Pilin-like"/>
</dbReference>
<sequence>MQHRINEAQTVNHEDIAANGQSLSPALRPASAFDRSLSINHPLKRRQAGATTGEYLFWSLLAAAVLIISVAAYLRGNSQGNAQALIKDFTSMSADAGQTFQGNWASFTTANADQAGIFKNYTSWTDGGGGNITLATGGTMTVAPGTLVSANDSGQYTLTGQDQATCKNFVTAVQKAAGAVTVNGTTVKAYGGTFSPQQMQCTDTNNTIVVTRSS</sequence>
<keyword evidence="1" id="KW-0812">Transmembrane</keyword>
<organism evidence="3 4">
    <name type="scientific">Paraburkholderia phytofirmans (strain DSM 17436 / LMG 22146 / PsJN)</name>
    <name type="common">Burkholderia phytofirmans</name>
    <dbReference type="NCBI Taxonomy" id="398527"/>
    <lineage>
        <taxon>Bacteria</taxon>
        <taxon>Pseudomonadati</taxon>
        <taxon>Pseudomonadota</taxon>
        <taxon>Betaproteobacteria</taxon>
        <taxon>Burkholderiales</taxon>
        <taxon>Burkholderiaceae</taxon>
        <taxon>Paraburkholderia</taxon>
    </lineage>
</organism>
<dbReference type="AlphaFoldDB" id="B2TGY5"/>
<dbReference type="HOGENOM" id="CLU_111917_0_0_4"/>
<dbReference type="Proteomes" id="UP000001739">
    <property type="component" value="Plasmid pBPHYT01"/>
</dbReference>
<feature type="domain" description="Type 4 secretion system PilS N-terminal" evidence="2">
    <location>
        <begin position="105"/>
        <end position="212"/>
    </location>
</feature>
<dbReference type="EMBL" id="CP001054">
    <property type="protein sequence ID" value="ACD21534.1"/>
    <property type="molecule type" value="Genomic_DNA"/>
</dbReference>
<dbReference type="eggNOG" id="ENOG50342X8">
    <property type="taxonomic scope" value="Bacteria"/>
</dbReference>
<keyword evidence="1" id="KW-0472">Membrane</keyword>
<evidence type="ECO:0000313" key="3">
    <source>
        <dbReference type="EMBL" id="ACD21534.1"/>
    </source>
</evidence>
<dbReference type="RefSeq" id="WP_012430911.1">
    <property type="nucleotide sequence ID" value="NC_010679.1"/>
</dbReference>
<protein>
    <recommendedName>
        <fullName evidence="2">Type 4 secretion system PilS N-terminal domain-containing protein</fullName>
    </recommendedName>
</protein>
<proteinExistence type="predicted"/>
<geneLocation type="plasmid" evidence="3 4">
    <name>pBPHYT01</name>
</geneLocation>
<dbReference type="KEGG" id="bpy:Bphyt_7248"/>
<evidence type="ECO:0000256" key="1">
    <source>
        <dbReference type="SAM" id="Phobius"/>
    </source>
</evidence>
<dbReference type="Pfam" id="PF08805">
    <property type="entry name" value="PilS"/>
    <property type="match status" value="1"/>
</dbReference>
<accession>B2TGY5</accession>
<evidence type="ECO:0000259" key="2">
    <source>
        <dbReference type="Pfam" id="PF08805"/>
    </source>
</evidence>
<dbReference type="Gene3D" id="3.30.1690.10">
    <property type="entry name" value="TcpA-like pilin"/>
    <property type="match status" value="1"/>
</dbReference>
<reference evidence="3 4" key="1">
    <citation type="journal article" date="2011" name="J. Bacteriol.">
        <title>Complete genome sequence of the plant growth-promoting endophyte Burkholderia phytofirmans strain PsJN.</title>
        <authorList>
            <person name="Weilharter A."/>
            <person name="Mitter B."/>
            <person name="Shin M.V."/>
            <person name="Chain P.S."/>
            <person name="Nowak J."/>
            <person name="Sessitsch A."/>
        </authorList>
    </citation>
    <scope>NUCLEOTIDE SEQUENCE [LARGE SCALE GENOMIC DNA]</scope>
    <source>
        <strain evidence="4">DSM 17436 / LMG 22146 / PsJN</strain>
        <plasmid evidence="3 4">pBPHYT01</plasmid>
    </source>
</reference>
<gene>
    <name evidence="3" type="ordered locus">Bphyt_7248</name>
</gene>
<keyword evidence="3" id="KW-0614">Plasmid</keyword>
<name>B2TGY5_PARPJ</name>
<evidence type="ECO:0000313" key="4">
    <source>
        <dbReference type="Proteomes" id="UP000001739"/>
    </source>
</evidence>
<keyword evidence="1" id="KW-1133">Transmembrane helix</keyword>
<dbReference type="SUPFAM" id="SSF54523">
    <property type="entry name" value="Pili subunits"/>
    <property type="match status" value="1"/>
</dbReference>